<evidence type="ECO:0000313" key="2">
    <source>
        <dbReference type="EMBL" id="MBD1372406.1"/>
    </source>
</evidence>
<dbReference type="InterPro" id="IPR032693">
    <property type="entry name" value="YtkA-like_dom"/>
</dbReference>
<dbReference type="RefSeq" id="WP_191140689.1">
    <property type="nucleotide sequence ID" value="NZ_JACXAG020000007.1"/>
</dbReference>
<sequence>MKIIKLGFLGGLCIFFMISLLGCGQETDKSEHSGMNHGSMEDDKMNEELTIQFATSEESIKKNEAVTLTADIKKADVAVTDAKVEFEVWKKEQKEHTKTEATQQKDGVYEAEVKYEEEGQYEVIVHVTTPTTHQMISKQFQVEK</sequence>
<dbReference type="Gene3D" id="2.60.40.10">
    <property type="entry name" value="Immunoglobulins"/>
    <property type="match status" value="1"/>
</dbReference>
<reference evidence="2" key="1">
    <citation type="submission" date="2020-09" db="EMBL/GenBank/DDBJ databases">
        <title>A novel bacterium of genus Hazenella, isolated from South China Sea.</title>
        <authorList>
            <person name="Huang H."/>
            <person name="Mo K."/>
            <person name="Hu Y."/>
        </authorList>
    </citation>
    <scope>NUCLEOTIDE SEQUENCE</scope>
    <source>
        <strain evidence="2">IB182357</strain>
    </source>
</reference>
<proteinExistence type="predicted"/>
<dbReference type="Pfam" id="PF13115">
    <property type="entry name" value="YtkA"/>
    <property type="match status" value="1"/>
</dbReference>
<evidence type="ECO:0000259" key="1">
    <source>
        <dbReference type="Pfam" id="PF13115"/>
    </source>
</evidence>
<dbReference type="EMBL" id="JACXAH010000010">
    <property type="protein sequence ID" value="MBD1372406.1"/>
    <property type="molecule type" value="Genomic_DNA"/>
</dbReference>
<evidence type="ECO:0000313" key="3">
    <source>
        <dbReference type="Proteomes" id="UP000661691"/>
    </source>
</evidence>
<name>A0A926RXD2_9BACL</name>
<dbReference type="AlphaFoldDB" id="A0A926RXD2"/>
<gene>
    <name evidence="2" type="ORF">IC620_08550</name>
</gene>
<organism evidence="2 3">
    <name type="scientific">Polycladospora coralii</name>
    <dbReference type="NCBI Taxonomy" id="2771432"/>
    <lineage>
        <taxon>Bacteria</taxon>
        <taxon>Bacillati</taxon>
        <taxon>Bacillota</taxon>
        <taxon>Bacilli</taxon>
        <taxon>Bacillales</taxon>
        <taxon>Thermoactinomycetaceae</taxon>
        <taxon>Polycladospora</taxon>
    </lineage>
</organism>
<accession>A0A926RXD2</accession>
<keyword evidence="3" id="KW-1185">Reference proteome</keyword>
<feature type="domain" description="YtkA-like" evidence="1">
    <location>
        <begin position="47"/>
        <end position="126"/>
    </location>
</feature>
<dbReference type="PROSITE" id="PS51257">
    <property type="entry name" value="PROKAR_LIPOPROTEIN"/>
    <property type="match status" value="1"/>
</dbReference>
<comment type="caution">
    <text evidence="2">The sequence shown here is derived from an EMBL/GenBank/DDBJ whole genome shotgun (WGS) entry which is preliminary data.</text>
</comment>
<dbReference type="InterPro" id="IPR013783">
    <property type="entry name" value="Ig-like_fold"/>
</dbReference>
<protein>
    <submittedName>
        <fullName evidence="2">FixH family protein</fullName>
    </submittedName>
</protein>
<dbReference type="Proteomes" id="UP000661691">
    <property type="component" value="Unassembled WGS sequence"/>
</dbReference>